<dbReference type="CTD" id="31251783"/>
<organism evidence="2">
    <name type="scientific">Loa loa</name>
    <name type="common">Eye worm</name>
    <name type="synonym">Filaria loa</name>
    <dbReference type="NCBI Taxonomy" id="7209"/>
    <lineage>
        <taxon>Eukaryota</taxon>
        <taxon>Metazoa</taxon>
        <taxon>Ecdysozoa</taxon>
        <taxon>Nematoda</taxon>
        <taxon>Chromadorea</taxon>
        <taxon>Rhabditida</taxon>
        <taxon>Spirurina</taxon>
        <taxon>Spiruromorpha</taxon>
        <taxon>Filarioidea</taxon>
        <taxon>Onchocercidae</taxon>
        <taxon>Loa</taxon>
    </lineage>
</organism>
<dbReference type="InParanoid" id="A0A1S0UGN0"/>
<protein>
    <submittedName>
        <fullName evidence="2">Uncharacterized protein</fullName>
    </submittedName>
</protein>
<sequence>MGKSELDTKKKMNAENIVKCNRAINDETDATSSAESEDDPEFRELEERSQIVEKYEKGPEQEVEEWENPDFELYKITDRYGFMHKNMQEISVRELVEKKRMTKEVSREQKWLRMMSRWSDGKGANDKLKKRLWKGVPEKFRSLAQISLTLSLICALNCSHQFAGVDKVT</sequence>
<evidence type="ECO:0000313" key="2">
    <source>
        <dbReference type="EMBL" id="EJD74860.1"/>
    </source>
</evidence>
<gene>
    <name evidence="2" type="ORF">LOAG_17893</name>
</gene>
<feature type="compositionally biased region" description="Basic and acidic residues" evidence="1">
    <location>
        <begin position="42"/>
        <end position="60"/>
    </location>
</feature>
<proteinExistence type="predicted"/>
<dbReference type="AlphaFoldDB" id="A0A1S0UGN0"/>
<feature type="region of interest" description="Disordered" evidence="1">
    <location>
        <begin position="20"/>
        <end position="63"/>
    </location>
</feature>
<reference evidence="2" key="1">
    <citation type="submission" date="2012-04" db="EMBL/GenBank/DDBJ databases">
        <title>The Genome Sequence of Loa loa.</title>
        <authorList>
            <consortium name="The Broad Institute Genome Sequencing Platform"/>
            <consortium name="Broad Institute Genome Sequencing Center for Infectious Disease"/>
            <person name="Nutman T.B."/>
            <person name="Fink D.L."/>
            <person name="Russ C."/>
            <person name="Young S."/>
            <person name="Zeng Q."/>
            <person name="Gargeya S."/>
            <person name="Alvarado L."/>
            <person name="Berlin A."/>
            <person name="Chapman S.B."/>
            <person name="Chen Z."/>
            <person name="Freedman E."/>
            <person name="Gellesch M."/>
            <person name="Goldberg J."/>
            <person name="Griggs A."/>
            <person name="Gujja S."/>
            <person name="Heilman E.R."/>
            <person name="Heiman D."/>
            <person name="Howarth C."/>
            <person name="Mehta T."/>
            <person name="Neiman D."/>
            <person name="Pearson M."/>
            <person name="Roberts A."/>
            <person name="Saif S."/>
            <person name="Shea T."/>
            <person name="Shenoy N."/>
            <person name="Sisk P."/>
            <person name="Stolte C."/>
            <person name="Sykes S."/>
            <person name="White J."/>
            <person name="Yandava C."/>
            <person name="Haas B."/>
            <person name="Henn M.R."/>
            <person name="Nusbaum C."/>
            <person name="Birren B."/>
        </authorList>
    </citation>
    <scope>NUCLEOTIDE SEQUENCE [LARGE SCALE GENOMIC DNA]</scope>
</reference>
<dbReference type="OrthoDB" id="294251at2759"/>
<dbReference type="KEGG" id="loa:LOAG_17893"/>
<dbReference type="RefSeq" id="XP_020305755.1">
    <property type="nucleotide sequence ID" value="XM_020450557.1"/>
</dbReference>
<evidence type="ECO:0000256" key="1">
    <source>
        <dbReference type="SAM" id="MobiDB-lite"/>
    </source>
</evidence>
<dbReference type="GeneID" id="31251783"/>
<accession>A0A1S0UGN0</accession>
<dbReference type="EMBL" id="JH712211">
    <property type="protein sequence ID" value="EJD74860.1"/>
    <property type="molecule type" value="Genomic_DNA"/>
</dbReference>
<name>A0A1S0UGN0_LOALO</name>